<reference evidence="2 3" key="1">
    <citation type="submission" date="2019-04" db="EMBL/GenBank/DDBJ databases">
        <title>Friends and foes A comparative genomics study of 23 Aspergillus species from section Flavi.</title>
        <authorList>
            <consortium name="DOE Joint Genome Institute"/>
            <person name="Kjaerbolling I."/>
            <person name="Vesth T."/>
            <person name="Frisvad J.C."/>
            <person name="Nybo J.L."/>
            <person name="Theobald S."/>
            <person name="Kildgaard S."/>
            <person name="Isbrandt T."/>
            <person name="Kuo A."/>
            <person name="Sato A."/>
            <person name="Lyhne E.K."/>
            <person name="Kogle M.E."/>
            <person name="Wiebenga A."/>
            <person name="Kun R.S."/>
            <person name="Lubbers R.J."/>
            <person name="Makela M.R."/>
            <person name="Barry K."/>
            <person name="Chovatia M."/>
            <person name="Clum A."/>
            <person name="Daum C."/>
            <person name="Haridas S."/>
            <person name="He G."/>
            <person name="LaButti K."/>
            <person name="Lipzen A."/>
            <person name="Mondo S."/>
            <person name="Riley R."/>
            <person name="Salamov A."/>
            <person name="Simmons B.A."/>
            <person name="Magnuson J.K."/>
            <person name="Henrissat B."/>
            <person name="Mortensen U.H."/>
            <person name="Larsen T.O."/>
            <person name="Devries R.P."/>
            <person name="Grigoriev I.V."/>
            <person name="Machida M."/>
            <person name="Baker S.E."/>
            <person name="Andersen M.R."/>
        </authorList>
    </citation>
    <scope>NUCLEOTIDE SEQUENCE [LARGE SCALE GENOMIC DNA]</scope>
    <source>
        <strain evidence="2 3">CBS 151.66</strain>
    </source>
</reference>
<dbReference type="EMBL" id="ML732444">
    <property type="protein sequence ID" value="KAB8067798.1"/>
    <property type="molecule type" value="Genomic_DNA"/>
</dbReference>
<dbReference type="OrthoDB" id="439943at2759"/>
<feature type="compositionally biased region" description="Basic and acidic residues" evidence="1">
    <location>
        <begin position="26"/>
        <end position="36"/>
    </location>
</feature>
<keyword evidence="3" id="KW-1185">Reference proteome</keyword>
<accession>A0A5N5WHA3</accession>
<dbReference type="Proteomes" id="UP000326565">
    <property type="component" value="Unassembled WGS sequence"/>
</dbReference>
<proteinExistence type="predicted"/>
<protein>
    <submittedName>
        <fullName evidence="2">Uncharacterized protein</fullName>
    </submittedName>
</protein>
<gene>
    <name evidence="2" type="ORF">BDV29DRAFT_185561</name>
</gene>
<feature type="compositionally biased region" description="Acidic residues" evidence="1">
    <location>
        <begin position="57"/>
        <end position="70"/>
    </location>
</feature>
<evidence type="ECO:0000313" key="2">
    <source>
        <dbReference type="EMBL" id="KAB8067798.1"/>
    </source>
</evidence>
<feature type="compositionally biased region" description="Polar residues" evidence="1">
    <location>
        <begin position="1"/>
        <end position="25"/>
    </location>
</feature>
<sequence>MTSTSAVEHTPRSLSESWATLSASDVHSEDGSRSELTDAGSLIDQAGPDDVASLDEQYSDSEIDENEEDYDSKGNVFESQEMPSLFPRIRGSIDDSNITTKTAFRQSTESIEFTEPEKWPEVEQVELKHTICMFEGVEAAELEKQFSSNPQDSILTATVQQTMTKKSLDTDKPFRVLYIGDPEFRNIILDKIGDVLVSSTCSGFESSSAESSRYHVVPTSFGAGAVPNFAELLPIHVQLIVDECPGAFVDVQSDKPNTIKLNFKNRPSCRSFWTGSEYCISSPSEWTLPDVAILFLSSRDSETEFESQKVARSFMERHGIPTMVISENPLWKMAELIPLDHDSLHMCLESRHPLTGKTTVLRRYPIDLGTFESITPGQLNRNLASLVSIYSKKSAKTTVDSTDNIQTKPFLYVKKYATRLSPFPYLNDDHGLTPVLRLLTLIVLLSVAILLSHSALRAGAILFSQLLAQSAISNIVSISPSSTPTSIIPAVGLKQTSLSVLSSSVTDVQVTGNQPRSNTQLDGLVAELLSHTKPQESSDFEIQVVGDCHLVIKPPNRTLTGKKQPKFGVEVSRGSEPLGYELSRLFEGVYTLKLDRGEAYGIVNVTITMASKPPINQTTSVDFGTPWLKIENWRRAAHVISSQFMRDISTAQNGLSEVCRRLGTDLQVLMGDVVKRAHLLRREADLLRRDSVQLSLETKEAVFSRSKQLSEVVRRTAVQPFLAASSVLQDQTNKANREAREIISDTWHRISTQAHGIDLRAMKNHIRRARKCHALDTAQRRAKSLMKRKCRHSECS</sequence>
<organism evidence="2 3">
    <name type="scientific">Aspergillus leporis</name>
    <dbReference type="NCBI Taxonomy" id="41062"/>
    <lineage>
        <taxon>Eukaryota</taxon>
        <taxon>Fungi</taxon>
        <taxon>Dikarya</taxon>
        <taxon>Ascomycota</taxon>
        <taxon>Pezizomycotina</taxon>
        <taxon>Eurotiomycetes</taxon>
        <taxon>Eurotiomycetidae</taxon>
        <taxon>Eurotiales</taxon>
        <taxon>Aspergillaceae</taxon>
        <taxon>Aspergillus</taxon>
        <taxon>Aspergillus subgen. Circumdati</taxon>
    </lineage>
</organism>
<evidence type="ECO:0000313" key="3">
    <source>
        <dbReference type="Proteomes" id="UP000326565"/>
    </source>
</evidence>
<name>A0A5N5WHA3_9EURO</name>
<feature type="region of interest" description="Disordered" evidence="1">
    <location>
        <begin position="1"/>
        <end position="76"/>
    </location>
</feature>
<dbReference type="AlphaFoldDB" id="A0A5N5WHA3"/>
<evidence type="ECO:0000256" key="1">
    <source>
        <dbReference type="SAM" id="MobiDB-lite"/>
    </source>
</evidence>